<accession>A0ABR2XH69</accession>
<comment type="caution">
    <text evidence="2">The sequence shown here is derived from an EMBL/GenBank/DDBJ whole genome shotgun (WGS) entry which is preliminary data.</text>
</comment>
<comment type="similarity">
    <text evidence="1">Belongs to the ANP1/MMN9/VAN1 family.</text>
</comment>
<evidence type="ECO:0000313" key="3">
    <source>
        <dbReference type="Proteomes" id="UP001465668"/>
    </source>
</evidence>
<dbReference type="EMBL" id="JARVKM010000055">
    <property type="protein sequence ID" value="KAK9773020.1"/>
    <property type="molecule type" value="Genomic_DNA"/>
</dbReference>
<reference evidence="2 3" key="1">
    <citation type="submission" date="2024-02" db="EMBL/GenBank/DDBJ databases">
        <title>First draft genome assembly of two strains of Seiridium cardinale.</title>
        <authorList>
            <person name="Emiliani G."/>
            <person name="Scali E."/>
        </authorList>
    </citation>
    <scope>NUCLEOTIDE SEQUENCE [LARGE SCALE GENOMIC DNA]</scope>
    <source>
        <strain evidence="2 3">BM-138-000479</strain>
    </source>
</reference>
<protein>
    <submittedName>
        <fullName evidence="2">Anp1-domain-containing protein</fullName>
    </submittedName>
</protein>
<evidence type="ECO:0000256" key="1">
    <source>
        <dbReference type="ARBA" id="ARBA00037964"/>
    </source>
</evidence>
<dbReference type="InterPro" id="IPR029044">
    <property type="entry name" value="Nucleotide-diphossugar_trans"/>
</dbReference>
<evidence type="ECO:0000313" key="2">
    <source>
        <dbReference type="EMBL" id="KAK9773020.1"/>
    </source>
</evidence>
<name>A0ABR2XH69_9PEZI</name>
<dbReference type="Gene3D" id="3.90.550.10">
    <property type="entry name" value="Spore Coat Polysaccharide Biosynthesis Protein SpsA, Chain A"/>
    <property type="match status" value="1"/>
</dbReference>
<dbReference type="PANTHER" id="PTHR43083:SF6">
    <property type="entry name" value="MANNAN POLYMERASE COMPLEXES SUBUNIT MNN9"/>
    <property type="match status" value="1"/>
</dbReference>
<dbReference type="Pfam" id="PF03452">
    <property type="entry name" value="Anp1"/>
    <property type="match status" value="1"/>
</dbReference>
<keyword evidence="3" id="KW-1185">Reference proteome</keyword>
<dbReference type="InterPro" id="IPR052086">
    <property type="entry name" value="Mannan_Polymerase_Subunit"/>
</dbReference>
<organism evidence="2 3">
    <name type="scientific">Seiridium cardinale</name>
    <dbReference type="NCBI Taxonomy" id="138064"/>
    <lineage>
        <taxon>Eukaryota</taxon>
        <taxon>Fungi</taxon>
        <taxon>Dikarya</taxon>
        <taxon>Ascomycota</taxon>
        <taxon>Pezizomycotina</taxon>
        <taxon>Sordariomycetes</taxon>
        <taxon>Xylariomycetidae</taxon>
        <taxon>Amphisphaeriales</taxon>
        <taxon>Sporocadaceae</taxon>
        <taxon>Seiridium</taxon>
    </lineage>
</organism>
<dbReference type="PANTHER" id="PTHR43083">
    <property type="entry name" value="MANNAN POLYMERASE II"/>
    <property type="match status" value="1"/>
</dbReference>
<proteinExistence type="inferred from homology"/>
<sequence length="364" mass="41282">MRLAQNRYVAAAAVVLIILFLSYTTEPRRRSYSCKTLKSCVWSAQHRYAHPPPADPVVVYRSKTLNDGTQSFEREMLGSNPEILILVLSKDSSSWSRDFRSTGRNVYDFLDLLVSTGLDFNTVSIGLMTSSWDEFQEMKEATSTLPFARAAIFHQEDHGPHFSYQERHNHAVQQQRRSSIAALRNYLMLRTIRDEEHVFWMDADVVEYSGGIIQTMLNQSETREDVGLLTARCQQHLIESYDKNAWVMDREKTDLFGPVSDDARPAALGELVESRRYVDELIRGTNDSDLVPLDSVGGTLLYIRARLVRQGLVFPTYNVVGTTWSREGWIGVETEGICYVASQMQGGGCFVLGGRHQARHADWG</sequence>
<gene>
    <name evidence="2" type="ORF">SCAR479_10350</name>
</gene>
<dbReference type="Proteomes" id="UP001465668">
    <property type="component" value="Unassembled WGS sequence"/>
</dbReference>